<comment type="caution">
    <text evidence="3">The sequence shown here is derived from an EMBL/GenBank/DDBJ whole genome shotgun (WGS) entry which is preliminary data.</text>
</comment>
<evidence type="ECO:0000313" key="4">
    <source>
        <dbReference type="Proteomes" id="UP000605846"/>
    </source>
</evidence>
<evidence type="ECO:0000313" key="3">
    <source>
        <dbReference type="EMBL" id="KAF7729464.1"/>
    </source>
</evidence>
<name>A0A8H7BT08_9FUNG</name>
<dbReference type="PROSITE" id="PS50010">
    <property type="entry name" value="DH_2"/>
    <property type="match status" value="1"/>
</dbReference>
<dbReference type="InterPro" id="IPR035899">
    <property type="entry name" value="DBL_dom_sf"/>
</dbReference>
<dbReference type="Gene3D" id="1.20.900.10">
    <property type="entry name" value="Dbl homology (DH) domain"/>
    <property type="match status" value="1"/>
</dbReference>
<feature type="compositionally biased region" description="Polar residues" evidence="1">
    <location>
        <begin position="473"/>
        <end position="484"/>
    </location>
</feature>
<dbReference type="Proteomes" id="UP000605846">
    <property type="component" value="Unassembled WGS sequence"/>
</dbReference>
<dbReference type="EMBL" id="JABAYA010000025">
    <property type="protein sequence ID" value="KAF7729464.1"/>
    <property type="molecule type" value="Genomic_DNA"/>
</dbReference>
<feature type="region of interest" description="Disordered" evidence="1">
    <location>
        <begin position="527"/>
        <end position="584"/>
    </location>
</feature>
<feature type="region of interest" description="Disordered" evidence="1">
    <location>
        <begin position="910"/>
        <end position="939"/>
    </location>
</feature>
<feature type="compositionally biased region" description="Low complexity" evidence="1">
    <location>
        <begin position="1"/>
        <end position="22"/>
    </location>
</feature>
<gene>
    <name evidence="3" type="ORF">EC973_004444</name>
</gene>
<feature type="region of interest" description="Disordered" evidence="1">
    <location>
        <begin position="622"/>
        <end position="792"/>
    </location>
</feature>
<feature type="region of interest" description="Disordered" evidence="1">
    <location>
        <begin position="471"/>
        <end position="496"/>
    </location>
</feature>
<evidence type="ECO:0000259" key="2">
    <source>
        <dbReference type="PROSITE" id="PS50010"/>
    </source>
</evidence>
<proteinExistence type="predicted"/>
<organism evidence="3 4">
    <name type="scientific">Apophysomyces ossiformis</name>
    <dbReference type="NCBI Taxonomy" id="679940"/>
    <lineage>
        <taxon>Eukaryota</taxon>
        <taxon>Fungi</taxon>
        <taxon>Fungi incertae sedis</taxon>
        <taxon>Mucoromycota</taxon>
        <taxon>Mucoromycotina</taxon>
        <taxon>Mucoromycetes</taxon>
        <taxon>Mucorales</taxon>
        <taxon>Mucorineae</taxon>
        <taxon>Mucoraceae</taxon>
        <taxon>Apophysomyces</taxon>
    </lineage>
</organism>
<sequence length="1053" mass="116131">MLSASTVSSVSSSAFSVSPAGSTPSSQYTADSARKPPSNPLTELIETEKAYQETLKIIDSRLVKIAANPQAIRELGDVLMQWVNDMEVPYANFCRSFIVDLNQRKDITSNPSLKHLLDNLSANQSYQLTLESLFNAPIQQLKYYKMLYNRLLDSTDPGRADHRLLYQANKRIDTIMLMAQKAGSRPVHAHTNESRMHNKAPAGLPSIKTNLPTGTTSEPSEVGLFQSQMDCSHVVDIFSGTRMRYEMRLNPNSKIALRDNFILLPENPVDRPLRVHLILTTDALIFCREQAGPKKFALLYPPLVPADITVKSTSLDRELVGEYIIQLSVGRKNILLRADSREARNTWIGVESNAPSSMTLMPRPLKVVIEKQLPSLDLDEKTAVASKPARLSIRSKDIVSFYTDKSGEISPLESSDDEAILGDKRSGPSRDTIMDIYEGHMYDYSNAQNPAMPKEEDIIAIQPRSVKVLPQVPNVSASNNTLSTPPKDGKKLHATQSSAPVQMTFIQPVVPQKITTVITEASAKAHADNVQNSLEQMKSTTTTPTSSEAESNVNFLNASPTSRKNPSSPKGLEAGTSRPVSPRPIEVRQAAPVAAMQAVTQANEYLMGGSTTAAGRPVDTVHEQHQAIHRSVSPSPGAVPTGSMPMQIPSSRTVGQPGQQGMAQHPLPSPRGPSSQQQGPGMHSQVHARPLPSPSQPHMMSPPPQQGVYRSPSPQPPYSAMPAPSASRYPNPVNGGAVPMQSRPPNGGTSPGYHSQASSTRGQQGGYFNMLPVQPSPTEGLSSPPHSPGYTADPTNEVRQVLYSTRECEAFHWKDQSWYAAEGRCQLQVRQTYSNRSCLAIQLQNTGQLYLNAWILPTTVIRQPSETDISISVYMGTKKENYLVHLNHPGEATKLAGILYRMHQEAVQLQQQQQQLEQQQRFPPSPAPLATRDDERSVENVPQTLKPVLQCKGKLFSNNETSNWTPFGNVSIRISQQLPSKKMHIAIENEKSKLVAAIVRSSNVEKLGPKRITFLLKDEKERTSVVYMVQMREEQMVNKIYEYLRTINAENGW</sequence>
<evidence type="ECO:0000256" key="1">
    <source>
        <dbReference type="SAM" id="MobiDB-lite"/>
    </source>
</evidence>
<feature type="compositionally biased region" description="Polar residues" evidence="1">
    <location>
        <begin position="548"/>
        <end position="568"/>
    </location>
</feature>
<accession>A0A8H7BT08</accession>
<feature type="compositionally biased region" description="Polar residues" evidence="1">
    <location>
        <begin position="648"/>
        <end position="662"/>
    </location>
</feature>
<feature type="compositionally biased region" description="Polar residues" evidence="1">
    <location>
        <begin position="529"/>
        <end position="538"/>
    </location>
</feature>
<dbReference type="Pfam" id="PF00621">
    <property type="entry name" value="RhoGEF"/>
    <property type="match status" value="1"/>
</dbReference>
<feature type="compositionally biased region" description="Polar residues" evidence="1">
    <location>
        <begin position="743"/>
        <end position="762"/>
    </location>
</feature>
<feature type="compositionally biased region" description="Low complexity" evidence="1">
    <location>
        <begin position="910"/>
        <end position="920"/>
    </location>
</feature>
<dbReference type="OrthoDB" id="6244550at2759"/>
<dbReference type="SUPFAM" id="SSF48065">
    <property type="entry name" value="DBL homology domain (DH-domain)"/>
    <property type="match status" value="1"/>
</dbReference>
<dbReference type="AlphaFoldDB" id="A0A8H7BT08"/>
<dbReference type="InterPro" id="IPR000219">
    <property type="entry name" value="DH_dom"/>
</dbReference>
<feature type="domain" description="DH" evidence="2">
    <location>
        <begin position="41"/>
        <end position="182"/>
    </location>
</feature>
<reference evidence="3" key="1">
    <citation type="submission" date="2020-01" db="EMBL/GenBank/DDBJ databases">
        <title>Genome Sequencing of Three Apophysomyces-Like Fungal Strains Confirms a Novel Fungal Genus in the Mucoromycota with divergent Burkholderia-like Endosymbiotic Bacteria.</title>
        <authorList>
            <person name="Stajich J.E."/>
            <person name="Macias A.M."/>
            <person name="Carter-House D."/>
            <person name="Lovett B."/>
            <person name="Kasson L.R."/>
            <person name="Berry K."/>
            <person name="Grigoriev I."/>
            <person name="Chang Y."/>
            <person name="Spatafora J."/>
            <person name="Kasson M.T."/>
        </authorList>
    </citation>
    <scope>NUCLEOTIDE SEQUENCE</scope>
    <source>
        <strain evidence="3">NRRL A-21654</strain>
    </source>
</reference>
<dbReference type="GO" id="GO:0005085">
    <property type="term" value="F:guanyl-nucleotide exchange factor activity"/>
    <property type="evidence" value="ECO:0007669"/>
    <property type="project" value="InterPro"/>
</dbReference>
<protein>
    <recommendedName>
        <fullName evidence="2">DH domain-containing protein</fullName>
    </recommendedName>
</protein>
<feature type="region of interest" description="Disordered" evidence="1">
    <location>
        <begin position="1"/>
        <end position="40"/>
    </location>
</feature>
<feature type="compositionally biased region" description="Pro residues" evidence="1">
    <location>
        <begin position="691"/>
        <end position="705"/>
    </location>
</feature>
<keyword evidence="4" id="KW-1185">Reference proteome</keyword>
<feature type="compositionally biased region" description="Low complexity" evidence="1">
    <location>
        <begin position="720"/>
        <end position="730"/>
    </location>
</feature>